<evidence type="ECO:0008006" key="10">
    <source>
        <dbReference type="Google" id="ProtNLM"/>
    </source>
</evidence>
<evidence type="ECO:0000313" key="7">
    <source>
        <dbReference type="EMBL" id="SPQ96293.1"/>
    </source>
</evidence>
<dbReference type="PANTHER" id="PTHR12570:SF9">
    <property type="entry name" value="MAGNESIUM TRANSPORTER NIPA8-RELATED"/>
    <property type="match status" value="1"/>
</dbReference>
<dbReference type="AlphaFoldDB" id="A0A0G4IJ39"/>
<dbReference type="Proteomes" id="UP000039324">
    <property type="component" value="Unassembled WGS sequence"/>
</dbReference>
<dbReference type="GO" id="GO:0015095">
    <property type="term" value="F:magnesium ion transmembrane transporter activity"/>
    <property type="evidence" value="ECO:0007669"/>
    <property type="project" value="InterPro"/>
</dbReference>
<evidence type="ECO:0000256" key="4">
    <source>
        <dbReference type="ARBA" id="ARBA00023136"/>
    </source>
</evidence>
<evidence type="ECO:0000256" key="3">
    <source>
        <dbReference type="ARBA" id="ARBA00022989"/>
    </source>
</evidence>
<keyword evidence="2 5" id="KW-0812">Transmembrane</keyword>
<evidence type="ECO:0000256" key="1">
    <source>
        <dbReference type="ARBA" id="ARBA00004141"/>
    </source>
</evidence>
<feature type="transmembrane region" description="Helical" evidence="5">
    <location>
        <begin position="151"/>
        <end position="170"/>
    </location>
</feature>
<dbReference type="OMA" id="PYVTMDV"/>
<evidence type="ECO:0000313" key="9">
    <source>
        <dbReference type="Proteomes" id="UP000290189"/>
    </source>
</evidence>
<keyword evidence="7" id="KW-0496">Mitochondrion</keyword>
<feature type="transmembrane region" description="Helical" evidence="5">
    <location>
        <begin position="113"/>
        <end position="131"/>
    </location>
</feature>
<evidence type="ECO:0000313" key="8">
    <source>
        <dbReference type="Proteomes" id="UP000039324"/>
    </source>
</evidence>
<feature type="transmembrane region" description="Helical" evidence="5">
    <location>
        <begin position="287"/>
        <end position="310"/>
    </location>
</feature>
<keyword evidence="4 5" id="KW-0472">Membrane</keyword>
<accession>A0A0G4IJ39</accession>
<evidence type="ECO:0000256" key="5">
    <source>
        <dbReference type="SAM" id="Phobius"/>
    </source>
</evidence>
<keyword evidence="8" id="KW-1185">Reference proteome</keyword>
<dbReference type="EMBL" id="OVEO01000005">
    <property type="protein sequence ID" value="SPQ96293.1"/>
    <property type="molecule type" value="Genomic_DNA"/>
</dbReference>
<feature type="transmembrane region" description="Helical" evidence="5">
    <location>
        <begin position="255"/>
        <end position="275"/>
    </location>
</feature>
<sequence length="445" mass="48551">MSDGPPENGSPYLWLVGVALAMTGSICSTLGVNIQKYTFKKNEALSAGEQRPYYKQPLWVLGLILVVVGSLGDFSALGFAAQSIVAPVGSSTLVANLVFAIIWLKESINRNDIAGTALILTGSIIAVVFGNHEELLYTLDEILALYKGGLFIAYSVVVVAFIGAMAIIVARCETLLSTIKTKQQQLDNRDRIMPPERVGALCQEMVHLDAEYAKVAKVHPFSLCSLSGTLGAQSILFAKCMSLLLRRTFEGDNQFVYGLTYVFILACGCTIFGQLHFLAMALQRFDALYVVPVFQCAFIGVSTLGGVCFFQEIQSFGVAQSILFPSGLLMTLAGVYLLSQRKMSGQMAYRQPEGRGISLAQQISNRAGSVAFRRSYFHTRKSAEEFNDDMEAVQTITPLIMPALKLRRSLTRDDFGDVMKEVSWCELSSVAGKSMSDHEISAVVN</sequence>
<dbReference type="GO" id="GO:0016020">
    <property type="term" value="C:membrane"/>
    <property type="evidence" value="ECO:0007669"/>
    <property type="project" value="UniProtKB-SubCell"/>
</dbReference>
<reference evidence="6 8" key="1">
    <citation type="submission" date="2015-02" db="EMBL/GenBank/DDBJ databases">
        <authorList>
            <person name="Chooi Y.-H."/>
        </authorList>
    </citation>
    <scope>NUCLEOTIDE SEQUENCE [LARGE SCALE GENOMIC DNA]</scope>
    <source>
        <strain evidence="6">E3</strain>
    </source>
</reference>
<proteinExistence type="predicted"/>
<dbReference type="Proteomes" id="UP000290189">
    <property type="component" value="Unassembled WGS sequence"/>
</dbReference>
<dbReference type="PANTHER" id="PTHR12570">
    <property type="match status" value="1"/>
</dbReference>
<feature type="transmembrane region" description="Helical" evidence="5">
    <location>
        <begin position="58"/>
        <end position="78"/>
    </location>
</feature>
<dbReference type="InterPro" id="IPR037185">
    <property type="entry name" value="EmrE-like"/>
</dbReference>
<evidence type="ECO:0000256" key="2">
    <source>
        <dbReference type="ARBA" id="ARBA00022692"/>
    </source>
</evidence>
<dbReference type="EMBL" id="CDSF01000013">
    <property type="protein sequence ID" value="CEO95256.1"/>
    <property type="molecule type" value="Genomic_DNA"/>
</dbReference>
<geneLocation type="mitochondrion" evidence="7"/>
<feature type="transmembrane region" description="Helical" evidence="5">
    <location>
        <begin position="84"/>
        <end position="104"/>
    </location>
</feature>
<keyword evidence="3 5" id="KW-1133">Transmembrane helix</keyword>
<feature type="transmembrane region" description="Helical" evidence="5">
    <location>
        <begin position="322"/>
        <end position="339"/>
    </location>
</feature>
<dbReference type="Pfam" id="PF05653">
    <property type="entry name" value="Mg_trans_NIPA"/>
    <property type="match status" value="2"/>
</dbReference>
<comment type="subcellular location">
    <subcellularLocation>
        <location evidence="1">Membrane</location>
        <topology evidence="1">Multi-pass membrane protein</topology>
    </subcellularLocation>
</comment>
<organism evidence="6 8">
    <name type="scientific">Plasmodiophora brassicae</name>
    <name type="common">Clubroot disease agent</name>
    <dbReference type="NCBI Taxonomy" id="37360"/>
    <lineage>
        <taxon>Eukaryota</taxon>
        <taxon>Sar</taxon>
        <taxon>Rhizaria</taxon>
        <taxon>Endomyxa</taxon>
        <taxon>Phytomyxea</taxon>
        <taxon>Plasmodiophorida</taxon>
        <taxon>Plasmodiophoridae</taxon>
        <taxon>Plasmodiophora</taxon>
    </lineage>
</organism>
<reference evidence="7 9" key="2">
    <citation type="submission" date="2018-03" db="EMBL/GenBank/DDBJ databases">
        <authorList>
            <person name="Fogelqvist J."/>
        </authorList>
    </citation>
    <scope>NUCLEOTIDE SEQUENCE [LARGE SCALE GENOMIC DNA]</scope>
</reference>
<protein>
    <recommendedName>
        <fullName evidence="10">Magnesium transporter</fullName>
    </recommendedName>
</protein>
<dbReference type="OrthoDB" id="165382at2759"/>
<dbReference type="InterPro" id="IPR008521">
    <property type="entry name" value="Mg_trans_NIPA"/>
</dbReference>
<evidence type="ECO:0000313" key="6">
    <source>
        <dbReference type="EMBL" id="CEO95256.1"/>
    </source>
</evidence>
<feature type="transmembrane region" description="Helical" evidence="5">
    <location>
        <begin position="12"/>
        <end position="32"/>
    </location>
</feature>
<name>A0A0G4IJ39_PLABS</name>
<gene>
    <name evidence="6" type="ORF">PBRA_004022</name>
    <name evidence="7" type="ORF">PLBR_LOCUS3508</name>
</gene>
<dbReference type="SUPFAM" id="SSF103481">
    <property type="entry name" value="Multidrug resistance efflux transporter EmrE"/>
    <property type="match status" value="1"/>
</dbReference>